<keyword evidence="3" id="KW-1185">Reference proteome</keyword>
<sequence length="322" mass="35623">MTKDFINTVMVLLPLLAFSQSNIFPGSGNVGVGVDNPIGKLEIIKNSDLSSSLSMPNSSLLLRSGLEDYSATLRFGVDGNNMKAVIQTQQTTSAAKYDLLINPYGGNVGIGTKSPLGKLHLKGDLYLDGTESVNGWARTRVHWKGHSLIFGTLPGRYAHNLIELKPGGSTSGELYSSMEFYQAIGENNHEKRIRIISHSGYPTFFNAGNVGIGTEDPGSWKLAVNGKIRAKEVKVETSWSDFVFENDYELPTLEEVEKHIQEKGHLKDIPSDKEVAKEGIYLGEMDAKLLQKIEELTLYIIEQNKRIEALEDKLDNCNHHDK</sequence>
<proteinExistence type="predicted"/>
<evidence type="ECO:0008006" key="4">
    <source>
        <dbReference type="Google" id="ProtNLM"/>
    </source>
</evidence>
<evidence type="ECO:0000313" key="3">
    <source>
        <dbReference type="Proteomes" id="UP001153642"/>
    </source>
</evidence>
<evidence type="ECO:0000313" key="2">
    <source>
        <dbReference type="EMBL" id="MDG3584736.1"/>
    </source>
</evidence>
<keyword evidence="1" id="KW-0175">Coiled coil</keyword>
<name>A0ABT6FNR3_9FLAO</name>
<comment type="caution">
    <text evidence="2">The sequence shown here is derived from an EMBL/GenBank/DDBJ whole genome shotgun (WGS) entry which is preliminary data.</text>
</comment>
<feature type="coiled-coil region" evidence="1">
    <location>
        <begin position="293"/>
        <end position="320"/>
    </location>
</feature>
<dbReference type="EMBL" id="JAPMUA010000001">
    <property type="protein sequence ID" value="MDG3584736.1"/>
    <property type="molecule type" value="Genomic_DNA"/>
</dbReference>
<dbReference type="RefSeq" id="WP_277898494.1">
    <property type="nucleotide sequence ID" value="NZ_JAPMUA010000001.1"/>
</dbReference>
<organism evidence="2 3">
    <name type="scientific">Galbibacter pacificus</name>
    <dbReference type="NCBI Taxonomy" id="2996052"/>
    <lineage>
        <taxon>Bacteria</taxon>
        <taxon>Pseudomonadati</taxon>
        <taxon>Bacteroidota</taxon>
        <taxon>Flavobacteriia</taxon>
        <taxon>Flavobacteriales</taxon>
        <taxon>Flavobacteriaceae</taxon>
        <taxon>Galbibacter</taxon>
    </lineage>
</organism>
<protein>
    <recommendedName>
        <fullName evidence="4">Peptidase S74 domain-containing protein</fullName>
    </recommendedName>
</protein>
<dbReference type="Proteomes" id="UP001153642">
    <property type="component" value="Unassembled WGS sequence"/>
</dbReference>
<accession>A0ABT6FNR3</accession>
<reference evidence="2" key="1">
    <citation type="submission" date="2022-11" db="EMBL/GenBank/DDBJ databases">
        <title>High-quality draft genome sequence of Galbibacter sp. strain CMA-7.</title>
        <authorList>
            <person name="Wei L."/>
            <person name="Dong C."/>
            <person name="Shao Z."/>
        </authorList>
    </citation>
    <scope>NUCLEOTIDE SEQUENCE</scope>
    <source>
        <strain evidence="2">CMA-7</strain>
    </source>
</reference>
<gene>
    <name evidence="2" type="ORF">OSR52_02565</name>
</gene>
<evidence type="ECO:0000256" key="1">
    <source>
        <dbReference type="SAM" id="Coils"/>
    </source>
</evidence>